<dbReference type="Proteomes" id="UP000321580">
    <property type="component" value="Unassembled WGS sequence"/>
</dbReference>
<dbReference type="RefSeq" id="WP_147169278.1">
    <property type="nucleotide sequence ID" value="NZ_VOOR01000063.1"/>
</dbReference>
<accession>A0A5C6RI83</accession>
<dbReference type="OrthoDB" id="1121174at2"/>
<reference evidence="3 4" key="1">
    <citation type="submission" date="2019-08" db="EMBL/GenBank/DDBJ databases">
        <title>Genome of Phaeodactylibacter luteus.</title>
        <authorList>
            <person name="Bowman J.P."/>
        </authorList>
    </citation>
    <scope>NUCLEOTIDE SEQUENCE [LARGE SCALE GENOMIC DNA]</scope>
    <source>
        <strain evidence="3 4">KCTC 42180</strain>
    </source>
</reference>
<dbReference type="InterPro" id="IPR001789">
    <property type="entry name" value="Sig_transdc_resp-reg_receiver"/>
</dbReference>
<evidence type="ECO:0000259" key="2">
    <source>
        <dbReference type="PROSITE" id="PS50110"/>
    </source>
</evidence>
<gene>
    <name evidence="3" type="ORF">FRY97_19515</name>
</gene>
<dbReference type="PANTHER" id="PTHR43228:SF1">
    <property type="entry name" value="TWO-COMPONENT RESPONSE REGULATOR ARR22"/>
    <property type="match status" value="1"/>
</dbReference>
<dbReference type="Gene3D" id="3.40.50.2300">
    <property type="match status" value="1"/>
</dbReference>
<dbReference type="AlphaFoldDB" id="A0A5C6RI83"/>
<feature type="modified residue" description="4-aspartylphosphate" evidence="1">
    <location>
        <position position="63"/>
    </location>
</feature>
<evidence type="ECO:0000256" key="1">
    <source>
        <dbReference type="PROSITE-ProRule" id="PRU00169"/>
    </source>
</evidence>
<organism evidence="3 4">
    <name type="scientific">Phaeodactylibacter luteus</name>
    <dbReference type="NCBI Taxonomy" id="1564516"/>
    <lineage>
        <taxon>Bacteria</taxon>
        <taxon>Pseudomonadati</taxon>
        <taxon>Bacteroidota</taxon>
        <taxon>Saprospiria</taxon>
        <taxon>Saprospirales</taxon>
        <taxon>Haliscomenobacteraceae</taxon>
        <taxon>Phaeodactylibacter</taxon>
    </lineage>
</organism>
<dbReference type="PROSITE" id="PS50110">
    <property type="entry name" value="RESPONSE_REGULATORY"/>
    <property type="match status" value="1"/>
</dbReference>
<dbReference type="InterPro" id="IPR052048">
    <property type="entry name" value="ST_Response_Regulator"/>
</dbReference>
<dbReference type="SMART" id="SM00448">
    <property type="entry name" value="REC"/>
    <property type="match status" value="1"/>
</dbReference>
<feature type="domain" description="Response regulatory" evidence="2">
    <location>
        <begin position="8"/>
        <end position="133"/>
    </location>
</feature>
<name>A0A5C6RI83_9BACT</name>
<dbReference type="InterPro" id="IPR011006">
    <property type="entry name" value="CheY-like_superfamily"/>
</dbReference>
<dbReference type="Pfam" id="PF00072">
    <property type="entry name" value="Response_reg"/>
    <property type="match status" value="1"/>
</dbReference>
<dbReference type="EMBL" id="VOOR01000063">
    <property type="protein sequence ID" value="TXB61370.1"/>
    <property type="molecule type" value="Genomic_DNA"/>
</dbReference>
<keyword evidence="4" id="KW-1185">Reference proteome</keyword>
<keyword evidence="1" id="KW-0597">Phosphoprotein</keyword>
<evidence type="ECO:0000313" key="3">
    <source>
        <dbReference type="EMBL" id="TXB61370.1"/>
    </source>
</evidence>
<dbReference type="GO" id="GO:0000160">
    <property type="term" value="P:phosphorelay signal transduction system"/>
    <property type="evidence" value="ECO:0007669"/>
    <property type="project" value="InterPro"/>
</dbReference>
<dbReference type="PANTHER" id="PTHR43228">
    <property type="entry name" value="TWO-COMPONENT RESPONSE REGULATOR"/>
    <property type="match status" value="1"/>
</dbReference>
<dbReference type="SUPFAM" id="SSF52172">
    <property type="entry name" value="CheY-like"/>
    <property type="match status" value="1"/>
</dbReference>
<protein>
    <submittedName>
        <fullName evidence="3">Response regulator</fullName>
    </submittedName>
</protein>
<evidence type="ECO:0000313" key="4">
    <source>
        <dbReference type="Proteomes" id="UP000321580"/>
    </source>
</evidence>
<sequence>MEQNTKKTVFLIDDNPADNFLHRLVLIESGFATEITAIQQAEKGIELLRGSPASQWPDLIFLDLNMPGMDGWEFARIFAALPDSLKAGTRLILLTGSELDTDRLRAKEMPEICHLMIKPLTPEKLQHLTAIFKDQA</sequence>
<comment type="caution">
    <text evidence="3">The sequence shown here is derived from an EMBL/GenBank/DDBJ whole genome shotgun (WGS) entry which is preliminary data.</text>
</comment>
<proteinExistence type="predicted"/>